<dbReference type="PANTHER" id="PTHR43377">
    <property type="entry name" value="BILIVERDIN REDUCTASE A"/>
    <property type="match status" value="1"/>
</dbReference>
<evidence type="ECO:0000259" key="1">
    <source>
        <dbReference type="Pfam" id="PF01408"/>
    </source>
</evidence>
<evidence type="ECO:0000313" key="3">
    <source>
        <dbReference type="EMBL" id="GAH23318.1"/>
    </source>
</evidence>
<dbReference type="AlphaFoldDB" id="X1FRC6"/>
<dbReference type="Gene3D" id="3.30.360.10">
    <property type="entry name" value="Dihydrodipicolinate Reductase, domain 2"/>
    <property type="match status" value="1"/>
</dbReference>
<dbReference type="InterPro" id="IPR036291">
    <property type="entry name" value="NAD(P)-bd_dom_sf"/>
</dbReference>
<dbReference type="PANTHER" id="PTHR43377:SF2">
    <property type="entry name" value="BINDING ROSSMANN FOLD OXIDOREDUCTASE, PUTATIVE (AFU_ORTHOLOGUE AFUA_4G00560)-RELATED"/>
    <property type="match status" value="1"/>
</dbReference>
<reference evidence="3" key="1">
    <citation type="journal article" date="2014" name="Front. Microbiol.">
        <title>High frequency of phylogenetically diverse reductive dehalogenase-homologous genes in deep subseafloor sedimentary metagenomes.</title>
        <authorList>
            <person name="Kawai M."/>
            <person name="Futagami T."/>
            <person name="Toyoda A."/>
            <person name="Takaki Y."/>
            <person name="Nishi S."/>
            <person name="Hori S."/>
            <person name="Arai W."/>
            <person name="Tsubouchi T."/>
            <person name="Morono Y."/>
            <person name="Uchiyama I."/>
            <person name="Ito T."/>
            <person name="Fujiyama A."/>
            <person name="Inagaki F."/>
            <person name="Takami H."/>
        </authorList>
    </citation>
    <scope>NUCLEOTIDE SEQUENCE</scope>
    <source>
        <strain evidence="3">Expedition CK06-06</strain>
    </source>
</reference>
<dbReference type="EMBL" id="BARU01000648">
    <property type="protein sequence ID" value="GAH23318.1"/>
    <property type="molecule type" value="Genomic_DNA"/>
</dbReference>
<comment type="caution">
    <text evidence="3">The sequence shown here is derived from an EMBL/GenBank/DDBJ whole genome shotgun (WGS) entry which is preliminary data.</text>
</comment>
<accession>X1FRC6</accession>
<dbReference type="GO" id="GO:0000166">
    <property type="term" value="F:nucleotide binding"/>
    <property type="evidence" value="ECO:0007669"/>
    <property type="project" value="InterPro"/>
</dbReference>
<dbReference type="Pfam" id="PF01408">
    <property type="entry name" value="GFO_IDH_MocA"/>
    <property type="match status" value="1"/>
</dbReference>
<dbReference type="SUPFAM" id="SSF51735">
    <property type="entry name" value="NAD(P)-binding Rossmann-fold domains"/>
    <property type="match status" value="1"/>
</dbReference>
<dbReference type="InterPro" id="IPR000683">
    <property type="entry name" value="Gfo/Idh/MocA-like_OxRdtase_N"/>
</dbReference>
<proteinExistence type="predicted"/>
<feature type="non-terminal residue" evidence="3">
    <location>
        <position position="1"/>
    </location>
</feature>
<dbReference type="Gene3D" id="3.40.50.720">
    <property type="entry name" value="NAD(P)-binding Rossmann-like Domain"/>
    <property type="match status" value="1"/>
</dbReference>
<dbReference type="SUPFAM" id="SSF55347">
    <property type="entry name" value="Glyceraldehyde-3-phosphate dehydrogenase-like, C-terminal domain"/>
    <property type="match status" value="1"/>
</dbReference>
<dbReference type="InterPro" id="IPR051450">
    <property type="entry name" value="Gfo/Idh/MocA_Oxidoreductases"/>
</dbReference>
<gene>
    <name evidence="3" type="ORF">S03H2_02040</name>
</gene>
<dbReference type="Pfam" id="PF02894">
    <property type="entry name" value="GFO_IDH_MocA_C"/>
    <property type="match status" value="1"/>
</dbReference>
<feature type="domain" description="Gfo/Idh/MocA-like oxidoreductase N-terminal" evidence="1">
    <location>
        <begin position="7"/>
        <end position="126"/>
    </location>
</feature>
<evidence type="ECO:0008006" key="4">
    <source>
        <dbReference type="Google" id="ProtNLM"/>
    </source>
</evidence>
<organism evidence="3">
    <name type="scientific">marine sediment metagenome</name>
    <dbReference type="NCBI Taxonomy" id="412755"/>
    <lineage>
        <taxon>unclassified sequences</taxon>
        <taxon>metagenomes</taxon>
        <taxon>ecological metagenomes</taxon>
    </lineage>
</organism>
<sequence length="475" mass="54211">ETLTAILLGAGNRGMTVYGEYALKYPEKLKFVAVAEPIKIRREKFAQLHEIPPNKCFKSWEDLLQEEKLAETAFICTQDQMHIEPTTKALETGYDVLLEKPMAHTLEGCIKIVKKVEETGRILGISHVLRYTNFFSTIKDTIQKELLGNLVNISHRENVSWYHMAHSFVRGNWRNVRTASPMILAKCCHDLDLLFWMVGALPKKISSFGSLIHFNSVNAPKNAPKYCIEGCPIEYTCLYYAPRIYIDIIPIIQILEKSDKKGFRFLANLRKNHIQFLTGLSKLIKLLQRLRYWRDWPVEPLYSGLPEESTEDYSDETKMKILKTSPYGRCVYKCDNDVVDHQVVNIEFENKVTVNLTMHGFSEREGRTLRIDGTKATLIGQFSDAGQKITLFDHFSGTEKVIFSQQLSLDSSGHGGGDFSLIDAFLETLVGKKKSQPLTNANETLESHLMAFAADESRLKGKVIEMQEFRIKAQK</sequence>
<dbReference type="InterPro" id="IPR004104">
    <property type="entry name" value="Gfo/Idh/MocA-like_OxRdtase_C"/>
</dbReference>
<feature type="domain" description="Gfo/Idh/MocA-like oxidoreductase C-terminal" evidence="2">
    <location>
        <begin position="333"/>
        <end position="465"/>
    </location>
</feature>
<protein>
    <recommendedName>
        <fullName evidence="4">Gfo/Idh/MocA-like oxidoreductase N-terminal domain-containing protein</fullName>
    </recommendedName>
</protein>
<name>X1FRC6_9ZZZZ</name>
<evidence type="ECO:0000259" key="2">
    <source>
        <dbReference type="Pfam" id="PF02894"/>
    </source>
</evidence>